<feature type="region of interest" description="Disordered" evidence="4">
    <location>
        <begin position="380"/>
        <end position="422"/>
    </location>
</feature>
<dbReference type="AlphaFoldDB" id="A0A6G1K3W6"/>
<evidence type="ECO:0000256" key="4">
    <source>
        <dbReference type="SAM" id="MobiDB-lite"/>
    </source>
</evidence>
<reference evidence="5" key="1">
    <citation type="journal article" date="2020" name="Stud. Mycol.">
        <title>101 Dothideomycetes genomes: a test case for predicting lifestyles and emergence of pathogens.</title>
        <authorList>
            <person name="Haridas S."/>
            <person name="Albert R."/>
            <person name="Binder M."/>
            <person name="Bloem J."/>
            <person name="Labutti K."/>
            <person name="Salamov A."/>
            <person name="Andreopoulos B."/>
            <person name="Baker S."/>
            <person name="Barry K."/>
            <person name="Bills G."/>
            <person name="Bluhm B."/>
            <person name="Cannon C."/>
            <person name="Castanera R."/>
            <person name="Culley D."/>
            <person name="Daum C."/>
            <person name="Ezra D."/>
            <person name="Gonzalez J."/>
            <person name="Henrissat B."/>
            <person name="Kuo A."/>
            <person name="Liang C."/>
            <person name="Lipzen A."/>
            <person name="Lutzoni F."/>
            <person name="Magnuson J."/>
            <person name="Mondo S."/>
            <person name="Nolan M."/>
            <person name="Ohm R."/>
            <person name="Pangilinan J."/>
            <person name="Park H.-J."/>
            <person name="Ramirez L."/>
            <person name="Alfaro M."/>
            <person name="Sun H."/>
            <person name="Tritt A."/>
            <person name="Yoshinaga Y."/>
            <person name="Zwiers L.-H."/>
            <person name="Turgeon B."/>
            <person name="Goodwin S."/>
            <person name="Spatafora J."/>
            <person name="Crous P."/>
            <person name="Grigoriev I."/>
        </authorList>
    </citation>
    <scope>NUCLEOTIDE SEQUENCE</scope>
    <source>
        <strain evidence="5">CBS 279.74</strain>
    </source>
</reference>
<feature type="compositionally biased region" description="Polar residues" evidence="4">
    <location>
        <begin position="184"/>
        <end position="196"/>
    </location>
</feature>
<feature type="compositionally biased region" description="Acidic residues" evidence="4">
    <location>
        <begin position="380"/>
        <end position="400"/>
    </location>
</feature>
<feature type="compositionally biased region" description="Basic and acidic residues" evidence="4">
    <location>
        <begin position="498"/>
        <end position="507"/>
    </location>
</feature>
<feature type="compositionally biased region" description="Basic and acidic residues" evidence="4">
    <location>
        <begin position="521"/>
        <end position="542"/>
    </location>
</feature>
<feature type="region of interest" description="Disordered" evidence="4">
    <location>
        <begin position="184"/>
        <end position="205"/>
    </location>
</feature>
<name>A0A6G1K3W6_9PLEO</name>
<evidence type="ECO:0000256" key="2">
    <source>
        <dbReference type="ARBA" id="ARBA00023054"/>
    </source>
</evidence>
<evidence type="ECO:0000256" key="3">
    <source>
        <dbReference type="SAM" id="Coils"/>
    </source>
</evidence>
<feature type="coiled-coil region" evidence="3">
    <location>
        <begin position="87"/>
        <end position="135"/>
    </location>
</feature>
<dbReference type="EMBL" id="MU005774">
    <property type="protein sequence ID" value="KAF2707215.1"/>
    <property type="molecule type" value="Genomic_DNA"/>
</dbReference>
<dbReference type="PANTHER" id="PTHR47057">
    <property type="entry name" value="AFADIN/ALPHA-ACTININ-BINDING"/>
    <property type="match status" value="1"/>
</dbReference>
<proteinExistence type="inferred from homology"/>
<gene>
    <name evidence="5" type="ORF">K504DRAFT_504397</name>
</gene>
<evidence type="ECO:0000256" key="1">
    <source>
        <dbReference type="ARBA" id="ARBA00009291"/>
    </source>
</evidence>
<sequence>MESYNLKTASSYVNNLLLARGLLRHGTPIEFAQPSRGQGGKETTMAQIINLVHDLILKRDRDQEHREAVASTIRTLRSDATRQAIAMEKLQTRNDDLARQVSLAQSQERSARAALRTAESSARSLREEMLRLKTTVQQVRTSCANDIRKRDVQIQRLKSHLTSQQRGNKTGLIGASITINPGATNFNGGASSTGEEVQNDHDHDPEYSLRQETNEVLTHISQQLSEENDNLMALVRTTLVTLKELQGMPEDHRLHDGEGLFTTGDEDENTRQAMLSALPDNYEALATNMDAVLDNLKNLLTNPNFVSVDEVELREEEIVKLRAGWERMETRWRDTLSMMDGWRKRMVNGDTTINLEELKVTLGLGPGLETMGTENVPVITEDEENEDASSVFDDEIDETDKAENLPWPEADEKMPEKTASAHMFKSKLQPLQPALREATGNMNTPNKSPRKVAFSASIPNTPSQMEDENAEDLDMGSASVSKPARPSSGTKPGAPTEEAPRSSRPDGRSSSQTKKRASSPHAHEEELLPKLTVQDKLKKAQAEAEAAAVVEGLQAAESEGVRNGGDVVEQKQRRRHGSPVKTRIGGRPRRRKSTLTPEELENLLRFD</sequence>
<feature type="region of interest" description="Disordered" evidence="4">
    <location>
        <begin position="437"/>
        <end position="542"/>
    </location>
</feature>
<dbReference type="PANTHER" id="PTHR47057:SF1">
    <property type="entry name" value="AFADIN_ALPHA-ACTININ-BINDING PROTEIN"/>
    <property type="match status" value="1"/>
</dbReference>
<accession>A0A6G1K3W6</accession>
<feature type="region of interest" description="Disordered" evidence="4">
    <location>
        <begin position="554"/>
        <end position="607"/>
    </location>
</feature>
<protein>
    <recommendedName>
        <fullName evidence="7">NIMA interactive protein</fullName>
    </recommendedName>
</protein>
<evidence type="ECO:0008006" key="7">
    <source>
        <dbReference type="Google" id="ProtNLM"/>
    </source>
</evidence>
<feature type="compositionally biased region" description="Acidic residues" evidence="4">
    <location>
        <begin position="465"/>
        <end position="474"/>
    </location>
</feature>
<evidence type="ECO:0000313" key="6">
    <source>
        <dbReference type="Proteomes" id="UP000799428"/>
    </source>
</evidence>
<dbReference type="OrthoDB" id="312015at2759"/>
<comment type="similarity">
    <text evidence="1">Belongs to the ADIP family.</text>
</comment>
<dbReference type="Proteomes" id="UP000799428">
    <property type="component" value="Unassembled WGS sequence"/>
</dbReference>
<keyword evidence="2 3" id="KW-0175">Coiled coil</keyword>
<evidence type="ECO:0000313" key="5">
    <source>
        <dbReference type="EMBL" id="KAF2707215.1"/>
    </source>
</evidence>
<keyword evidence="6" id="KW-1185">Reference proteome</keyword>
<organism evidence="5 6">
    <name type="scientific">Pleomassaria siparia CBS 279.74</name>
    <dbReference type="NCBI Taxonomy" id="1314801"/>
    <lineage>
        <taxon>Eukaryota</taxon>
        <taxon>Fungi</taxon>
        <taxon>Dikarya</taxon>
        <taxon>Ascomycota</taxon>
        <taxon>Pezizomycotina</taxon>
        <taxon>Dothideomycetes</taxon>
        <taxon>Pleosporomycetidae</taxon>
        <taxon>Pleosporales</taxon>
        <taxon>Pleomassariaceae</taxon>
        <taxon>Pleomassaria</taxon>
    </lineage>
</organism>
<dbReference type="InterPro" id="IPR021622">
    <property type="entry name" value="Afadin/alpha-actinin-bd"/>
</dbReference>
<feature type="compositionally biased region" description="Basic residues" evidence="4">
    <location>
        <begin position="572"/>
        <end position="593"/>
    </location>
</feature>
<dbReference type="Pfam" id="PF11559">
    <property type="entry name" value="ADIP"/>
    <property type="match status" value="1"/>
</dbReference>